<comment type="caution">
    <text evidence="1">The sequence shown here is derived from an EMBL/GenBank/DDBJ whole genome shotgun (WGS) entry which is preliminary data.</text>
</comment>
<dbReference type="EMBL" id="VFPE01000004">
    <property type="protein sequence ID" value="TQM24336.1"/>
    <property type="molecule type" value="Genomic_DNA"/>
</dbReference>
<dbReference type="RefSeq" id="WP_141895377.1">
    <property type="nucleotide sequence ID" value="NZ_BAABLH010000016.1"/>
</dbReference>
<dbReference type="Proteomes" id="UP000320235">
    <property type="component" value="Unassembled WGS sequence"/>
</dbReference>
<evidence type="ECO:0000313" key="1">
    <source>
        <dbReference type="EMBL" id="TQM24336.1"/>
    </source>
</evidence>
<protein>
    <submittedName>
        <fullName evidence="1">Type VII secretion system (Wss) protein ESAT-6</fullName>
    </submittedName>
</protein>
<sequence>MAVWGLDVQQVRELSSQLNGKASEIQSILSQLTSKLNSTHWTGPDADQFRNEWSGEHTASLKKVIAALHDAGRKAQANAAAQESTSSSL</sequence>
<reference evidence="1 2" key="1">
    <citation type="submission" date="2019-06" db="EMBL/GenBank/DDBJ databases">
        <title>Sequencing the genomes of 1000 actinobacteria strains.</title>
        <authorList>
            <person name="Klenk H.-P."/>
        </authorList>
    </citation>
    <scope>NUCLEOTIDE SEQUENCE [LARGE SCALE GENOMIC DNA]</scope>
    <source>
        <strain evidence="1 2">DSM 105492</strain>
    </source>
</reference>
<gene>
    <name evidence="1" type="ORF">FB391_2849</name>
</gene>
<keyword evidence="2" id="KW-1185">Reference proteome</keyword>
<dbReference type="OrthoDB" id="5244663at2"/>
<dbReference type="InterPro" id="IPR036689">
    <property type="entry name" value="ESAT-6-like_sf"/>
</dbReference>
<dbReference type="Gene3D" id="1.10.287.1060">
    <property type="entry name" value="ESAT-6-like"/>
    <property type="match status" value="1"/>
</dbReference>
<proteinExistence type="predicted"/>
<accession>A0A543ERY0</accession>
<name>A0A543ERY0_9MICO</name>
<evidence type="ECO:0000313" key="2">
    <source>
        <dbReference type="Proteomes" id="UP000320235"/>
    </source>
</evidence>
<organism evidence="1 2">
    <name type="scientific">Microbacterium kyungheense</name>
    <dbReference type="NCBI Taxonomy" id="1263636"/>
    <lineage>
        <taxon>Bacteria</taxon>
        <taxon>Bacillati</taxon>
        <taxon>Actinomycetota</taxon>
        <taxon>Actinomycetes</taxon>
        <taxon>Micrococcales</taxon>
        <taxon>Microbacteriaceae</taxon>
        <taxon>Microbacterium</taxon>
    </lineage>
</organism>
<dbReference type="SUPFAM" id="SSF140453">
    <property type="entry name" value="EsxAB dimer-like"/>
    <property type="match status" value="1"/>
</dbReference>
<dbReference type="AlphaFoldDB" id="A0A543ERY0"/>